<evidence type="ECO:0008006" key="3">
    <source>
        <dbReference type="Google" id="ProtNLM"/>
    </source>
</evidence>
<organism evidence="1 2">
    <name type="scientific">Banduia mediterranea</name>
    <dbReference type="NCBI Taxonomy" id="3075609"/>
    <lineage>
        <taxon>Bacteria</taxon>
        <taxon>Pseudomonadati</taxon>
        <taxon>Pseudomonadota</taxon>
        <taxon>Gammaproteobacteria</taxon>
        <taxon>Nevskiales</taxon>
        <taxon>Algiphilaceae</taxon>
        <taxon>Banduia</taxon>
    </lineage>
</organism>
<evidence type="ECO:0000313" key="1">
    <source>
        <dbReference type="EMBL" id="MDT0497891.1"/>
    </source>
</evidence>
<gene>
    <name evidence="1" type="ORF">RM530_11030</name>
</gene>
<comment type="caution">
    <text evidence="1">The sequence shown here is derived from an EMBL/GenBank/DDBJ whole genome shotgun (WGS) entry which is preliminary data.</text>
</comment>
<accession>A0ABU2WJ62</accession>
<reference evidence="1 2" key="1">
    <citation type="submission" date="2023-09" db="EMBL/GenBank/DDBJ databases">
        <authorList>
            <person name="Rey-Velasco X."/>
        </authorList>
    </citation>
    <scope>NUCLEOTIDE SEQUENCE [LARGE SCALE GENOMIC DNA]</scope>
    <source>
        <strain evidence="1 2">W345</strain>
    </source>
</reference>
<proteinExistence type="predicted"/>
<name>A0ABU2WJ62_9GAMM</name>
<protein>
    <recommendedName>
        <fullName evidence="3">DUF2384 domain-containing protein</fullName>
    </recommendedName>
</protein>
<dbReference type="RefSeq" id="WP_311365283.1">
    <property type="nucleotide sequence ID" value="NZ_JAVRIC010000014.1"/>
</dbReference>
<dbReference type="EMBL" id="JAVRIC010000014">
    <property type="protein sequence ID" value="MDT0497891.1"/>
    <property type="molecule type" value="Genomic_DNA"/>
</dbReference>
<evidence type="ECO:0000313" key="2">
    <source>
        <dbReference type="Proteomes" id="UP001254608"/>
    </source>
</evidence>
<dbReference type="Proteomes" id="UP001254608">
    <property type="component" value="Unassembled WGS sequence"/>
</dbReference>
<sequence>MSGAVVQPDAKSFDAVLRWLKDDMRPANISPTKFAELLDYPLQVVAELAHVHRNTVRNNPYSPDLQGYMRDAVRVLQAAADLRGGVDEALFWFKNHPIRDFDRKTADRLVSEGKAEAVMRYLRSLEAGAIG</sequence>
<keyword evidence="2" id="KW-1185">Reference proteome</keyword>